<dbReference type="AlphaFoldDB" id="A0AA36MWZ9"/>
<comment type="caution">
    <text evidence="1">The sequence shown here is derived from an EMBL/GenBank/DDBJ whole genome shotgun (WGS) entry which is preliminary data.</text>
</comment>
<accession>A0AA36MWZ9</accession>
<organism evidence="1 2">
    <name type="scientific">Effrenium voratum</name>
    <dbReference type="NCBI Taxonomy" id="2562239"/>
    <lineage>
        <taxon>Eukaryota</taxon>
        <taxon>Sar</taxon>
        <taxon>Alveolata</taxon>
        <taxon>Dinophyceae</taxon>
        <taxon>Suessiales</taxon>
        <taxon>Symbiodiniaceae</taxon>
        <taxon>Effrenium</taxon>
    </lineage>
</organism>
<name>A0AA36MWZ9_9DINO</name>
<dbReference type="Proteomes" id="UP001178507">
    <property type="component" value="Unassembled WGS sequence"/>
</dbReference>
<evidence type="ECO:0000313" key="2">
    <source>
        <dbReference type="Proteomes" id="UP001178507"/>
    </source>
</evidence>
<keyword evidence="2" id="KW-1185">Reference proteome</keyword>
<proteinExistence type="predicted"/>
<dbReference type="EMBL" id="CAUJNA010001890">
    <property type="protein sequence ID" value="CAJ1389509.1"/>
    <property type="molecule type" value="Genomic_DNA"/>
</dbReference>
<sequence length="65" mass="7578">METMVQWKLARDSLNYVLGNINKRAEGPKPFQIMDDSYAERSSAYLQGKKDMMNFRNQAGTLMMR</sequence>
<evidence type="ECO:0000313" key="1">
    <source>
        <dbReference type="EMBL" id="CAJ1389509.1"/>
    </source>
</evidence>
<reference evidence="1" key="1">
    <citation type="submission" date="2023-08" db="EMBL/GenBank/DDBJ databases">
        <authorList>
            <person name="Chen Y."/>
            <person name="Shah S."/>
            <person name="Dougan E. K."/>
            <person name="Thang M."/>
            <person name="Chan C."/>
        </authorList>
    </citation>
    <scope>NUCLEOTIDE SEQUENCE</scope>
</reference>
<gene>
    <name evidence="1" type="ORF">EVOR1521_LOCUS15113</name>
</gene>
<protein>
    <submittedName>
        <fullName evidence="1">Uncharacterized protein</fullName>
    </submittedName>
</protein>